<feature type="compositionally biased region" description="Polar residues" evidence="1">
    <location>
        <begin position="1"/>
        <end position="12"/>
    </location>
</feature>
<dbReference type="EMBL" id="BGZK01000882">
    <property type="protein sequence ID" value="GBP63899.1"/>
    <property type="molecule type" value="Genomic_DNA"/>
</dbReference>
<sequence length="508" mass="57215">MSLRQLMSNAPGCSTPPPPYPLIGRHKPKNITLLSFNARGLHNNIVKLNQCTKKYGIDVALVQETLLTPNRPKSCALAGYLQLQTDRTDAPLGGTAVFYKLLLQCCPIDLPNLSNIEATWGCRHLLWRFNPGDNKLPRLSKKLKLDIIALLIPTHYPDDLVSRLSITDIAITKGVALNVNCIEPIHRFVSDHRPVLLRMGPPTGGCLKPMIRIIEWKRVSAVLEEVDTPALNNIPDIIETTHKIDSALGALTNHIRTLVKRCSRVVPASVDRRKLPTDALELLTAKNAALRHSHAYPSRENRSRARALQRRVRARMMEVKNEEWNNLMEEITPTHQAFWKVTRALKSEGYLPTIPLKKPDSSLAIDDQEKAEYIADSTDAVTFYHHTRANTSLIEDEVRHKTSLEPRDDHSPVFLDEFIKLVMNLKAKKAPGFDGISNKGKMEVDAIKEMFSTSEEKFRVKYGNCIGDGDSKTFKAILDLEPYGKELPVVKSESIGHVEKRMDSRFDI</sequence>
<gene>
    <name evidence="3" type="primary">RTase</name>
    <name evidence="3" type="ORF">EVAR_39561_1</name>
</gene>
<comment type="caution">
    <text evidence="3">The sequence shown here is derived from an EMBL/GenBank/DDBJ whole genome shotgun (WGS) entry which is preliminary data.</text>
</comment>
<dbReference type="SUPFAM" id="SSF56219">
    <property type="entry name" value="DNase I-like"/>
    <property type="match status" value="1"/>
</dbReference>
<organism evidence="3 4">
    <name type="scientific">Eumeta variegata</name>
    <name type="common">Bagworm moth</name>
    <name type="synonym">Eumeta japonica</name>
    <dbReference type="NCBI Taxonomy" id="151549"/>
    <lineage>
        <taxon>Eukaryota</taxon>
        <taxon>Metazoa</taxon>
        <taxon>Ecdysozoa</taxon>
        <taxon>Arthropoda</taxon>
        <taxon>Hexapoda</taxon>
        <taxon>Insecta</taxon>
        <taxon>Pterygota</taxon>
        <taxon>Neoptera</taxon>
        <taxon>Endopterygota</taxon>
        <taxon>Lepidoptera</taxon>
        <taxon>Glossata</taxon>
        <taxon>Ditrysia</taxon>
        <taxon>Tineoidea</taxon>
        <taxon>Psychidae</taxon>
        <taxon>Oiketicinae</taxon>
        <taxon>Eumeta</taxon>
    </lineage>
</organism>
<feature type="domain" description="Mutator-like transposase" evidence="2">
    <location>
        <begin position="440"/>
        <end position="505"/>
    </location>
</feature>
<dbReference type="Gene3D" id="3.60.10.10">
    <property type="entry name" value="Endonuclease/exonuclease/phosphatase"/>
    <property type="match status" value="1"/>
</dbReference>
<dbReference type="InterPro" id="IPR036691">
    <property type="entry name" value="Endo/exonu/phosph_ase_sf"/>
</dbReference>
<dbReference type="GO" id="GO:0003964">
    <property type="term" value="F:RNA-directed DNA polymerase activity"/>
    <property type="evidence" value="ECO:0007669"/>
    <property type="project" value="UniProtKB-KW"/>
</dbReference>
<dbReference type="Proteomes" id="UP000299102">
    <property type="component" value="Unassembled WGS sequence"/>
</dbReference>
<evidence type="ECO:0000313" key="4">
    <source>
        <dbReference type="Proteomes" id="UP000299102"/>
    </source>
</evidence>
<keyword evidence="4" id="KW-1185">Reference proteome</keyword>
<reference evidence="3 4" key="1">
    <citation type="journal article" date="2019" name="Commun. Biol.">
        <title>The bagworm genome reveals a unique fibroin gene that provides high tensile strength.</title>
        <authorList>
            <person name="Kono N."/>
            <person name="Nakamura H."/>
            <person name="Ohtoshi R."/>
            <person name="Tomita M."/>
            <person name="Numata K."/>
            <person name="Arakawa K."/>
        </authorList>
    </citation>
    <scope>NUCLEOTIDE SEQUENCE [LARGE SCALE GENOMIC DNA]</scope>
</reference>
<evidence type="ECO:0000259" key="2">
    <source>
        <dbReference type="Pfam" id="PF20700"/>
    </source>
</evidence>
<evidence type="ECO:0000256" key="1">
    <source>
        <dbReference type="SAM" id="MobiDB-lite"/>
    </source>
</evidence>
<accession>A0A4C1XNV2</accession>
<keyword evidence="3" id="KW-0808">Transferase</keyword>
<dbReference type="OrthoDB" id="7487383at2759"/>
<dbReference type="InterPro" id="IPR049012">
    <property type="entry name" value="Mutator_transp_dom"/>
</dbReference>
<keyword evidence="3" id="KW-0695">RNA-directed DNA polymerase</keyword>
<name>A0A4C1XNV2_EUMVA</name>
<keyword evidence="3" id="KW-0548">Nucleotidyltransferase</keyword>
<proteinExistence type="predicted"/>
<dbReference type="Pfam" id="PF20700">
    <property type="entry name" value="Mutator"/>
    <property type="match status" value="1"/>
</dbReference>
<dbReference type="AlphaFoldDB" id="A0A4C1XNV2"/>
<protein>
    <submittedName>
        <fullName evidence="3">Probable RNA-directed DNA polymerase from transposon BS</fullName>
    </submittedName>
</protein>
<feature type="region of interest" description="Disordered" evidence="1">
    <location>
        <begin position="1"/>
        <end position="21"/>
    </location>
</feature>
<evidence type="ECO:0000313" key="3">
    <source>
        <dbReference type="EMBL" id="GBP63899.1"/>
    </source>
</evidence>